<dbReference type="InterPro" id="IPR003594">
    <property type="entry name" value="HATPase_dom"/>
</dbReference>
<protein>
    <recommendedName>
        <fullName evidence="3">histidine kinase</fullName>
        <ecNumber evidence="3">2.7.13.3</ecNumber>
    </recommendedName>
</protein>
<dbReference type="InterPro" id="IPR050428">
    <property type="entry name" value="TCS_sensor_his_kinase"/>
</dbReference>
<dbReference type="SUPFAM" id="SSF55874">
    <property type="entry name" value="ATPase domain of HSP90 chaperone/DNA topoisomerase II/histidine kinase"/>
    <property type="match status" value="1"/>
</dbReference>
<keyword evidence="7 12" id="KW-0418">Kinase</keyword>
<organism evidence="12 13">
    <name type="scientific">Salinarimonas ramus</name>
    <dbReference type="NCBI Taxonomy" id="690164"/>
    <lineage>
        <taxon>Bacteria</taxon>
        <taxon>Pseudomonadati</taxon>
        <taxon>Pseudomonadota</taxon>
        <taxon>Alphaproteobacteria</taxon>
        <taxon>Hyphomicrobiales</taxon>
        <taxon>Salinarimonadaceae</taxon>
        <taxon>Salinarimonas</taxon>
    </lineage>
</organism>
<dbReference type="InterPro" id="IPR036890">
    <property type="entry name" value="HATPase_C_sf"/>
</dbReference>
<dbReference type="GO" id="GO:0000160">
    <property type="term" value="P:phosphorelay signal transduction system"/>
    <property type="evidence" value="ECO:0007669"/>
    <property type="project" value="TreeGrafter"/>
</dbReference>
<feature type="transmembrane region" description="Helical" evidence="10">
    <location>
        <begin position="169"/>
        <end position="188"/>
    </location>
</feature>
<evidence type="ECO:0000313" key="12">
    <source>
        <dbReference type="EMBL" id="GGK29747.1"/>
    </source>
</evidence>
<comment type="caution">
    <text evidence="12">The sequence shown here is derived from an EMBL/GenBank/DDBJ whole genome shotgun (WGS) entry which is preliminary data.</text>
</comment>
<dbReference type="RefSeq" id="WP_188911314.1">
    <property type="nucleotide sequence ID" value="NZ_BMMF01000004.1"/>
</dbReference>
<comment type="subcellular location">
    <subcellularLocation>
        <location evidence="2">Membrane</location>
    </subcellularLocation>
</comment>
<evidence type="ECO:0000256" key="9">
    <source>
        <dbReference type="ARBA" id="ARBA00023136"/>
    </source>
</evidence>
<sequence length="449" mass="47082">MRSATSLRTRLVAAGLASIALALALCAFGLGLLFERHVERRLVAELTVQLDQLVAGIDRAPDGGFVVARYPGDPRFVQPLSGLYWQIEVAGTELRARSLWDERLDLPQDVVGDGAVHVHRISGPLDASLLAVEREVVLPPRLGETRARVAAAVDRAEVARATAAFRADLLPYLLVIGLLLALASVAQVRVGLRPLALVAKRVAAVRSGVATRVGADFPAEVAPLAGELDGLIAAREVDVAKARARAADLAHGLRTPLQALEGDVARLRERGEDALADDVAAILSAMSRTVERELARARLAGRSSAARAEVRAIAERVVAVVRRTPDGAARDWAVEIAPALAARIDPDDLTEALGNLVENAARHARTRIVLSAEREGARIRLAVADDGPGIAAELVETVLARGGRLDARGSGAGLGLAIVQDVAEAWGGSFACETSEAGFTAALDLPAAA</sequence>
<evidence type="ECO:0000256" key="2">
    <source>
        <dbReference type="ARBA" id="ARBA00004370"/>
    </source>
</evidence>
<dbReference type="PRINTS" id="PR00344">
    <property type="entry name" value="BCTRLSENSOR"/>
</dbReference>
<evidence type="ECO:0000256" key="5">
    <source>
        <dbReference type="ARBA" id="ARBA00022679"/>
    </source>
</evidence>
<dbReference type="PANTHER" id="PTHR45436:SF5">
    <property type="entry name" value="SENSOR HISTIDINE KINASE TRCS"/>
    <property type="match status" value="1"/>
</dbReference>
<gene>
    <name evidence="12" type="ORF">GCM10011322_15220</name>
</gene>
<dbReference type="GO" id="GO:0005886">
    <property type="term" value="C:plasma membrane"/>
    <property type="evidence" value="ECO:0007669"/>
    <property type="project" value="TreeGrafter"/>
</dbReference>
<dbReference type="PANTHER" id="PTHR45436">
    <property type="entry name" value="SENSOR HISTIDINE KINASE YKOH"/>
    <property type="match status" value="1"/>
</dbReference>
<accession>A0A917Q678</accession>
<evidence type="ECO:0000256" key="3">
    <source>
        <dbReference type="ARBA" id="ARBA00012438"/>
    </source>
</evidence>
<keyword evidence="5" id="KW-0808">Transferase</keyword>
<evidence type="ECO:0000256" key="1">
    <source>
        <dbReference type="ARBA" id="ARBA00000085"/>
    </source>
</evidence>
<reference evidence="12 13" key="1">
    <citation type="journal article" date="2014" name="Int. J. Syst. Evol. Microbiol.">
        <title>Complete genome sequence of Corynebacterium casei LMG S-19264T (=DSM 44701T), isolated from a smear-ripened cheese.</title>
        <authorList>
            <consortium name="US DOE Joint Genome Institute (JGI-PGF)"/>
            <person name="Walter F."/>
            <person name="Albersmeier A."/>
            <person name="Kalinowski J."/>
            <person name="Ruckert C."/>
        </authorList>
    </citation>
    <scope>NUCLEOTIDE SEQUENCE [LARGE SCALE GENOMIC DNA]</scope>
    <source>
        <strain evidence="12 13">CGMCC 1.9161</strain>
    </source>
</reference>
<keyword evidence="9 10" id="KW-0472">Membrane</keyword>
<evidence type="ECO:0000313" key="13">
    <source>
        <dbReference type="Proteomes" id="UP000600449"/>
    </source>
</evidence>
<feature type="transmembrane region" description="Helical" evidence="10">
    <location>
        <begin position="12"/>
        <end position="34"/>
    </location>
</feature>
<keyword evidence="8 10" id="KW-1133">Transmembrane helix</keyword>
<dbReference type="Proteomes" id="UP000600449">
    <property type="component" value="Unassembled WGS sequence"/>
</dbReference>
<evidence type="ECO:0000256" key="10">
    <source>
        <dbReference type="SAM" id="Phobius"/>
    </source>
</evidence>
<dbReference type="EC" id="2.7.13.3" evidence="3"/>
<proteinExistence type="predicted"/>
<dbReference type="Pfam" id="PF02518">
    <property type="entry name" value="HATPase_c"/>
    <property type="match status" value="1"/>
</dbReference>
<keyword evidence="4" id="KW-0597">Phosphoprotein</keyword>
<evidence type="ECO:0000256" key="6">
    <source>
        <dbReference type="ARBA" id="ARBA00022692"/>
    </source>
</evidence>
<dbReference type="EMBL" id="BMMF01000004">
    <property type="protein sequence ID" value="GGK29747.1"/>
    <property type="molecule type" value="Genomic_DNA"/>
</dbReference>
<evidence type="ECO:0000256" key="7">
    <source>
        <dbReference type="ARBA" id="ARBA00022777"/>
    </source>
</evidence>
<name>A0A917Q678_9HYPH</name>
<dbReference type="InterPro" id="IPR005467">
    <property type="entry name" value="His_kinase_dom"/>
</dbReference>
<keyword evidence="13" id="KW-1185">Reference proteome</keyword>
<comment type="catalytic activity">
    <reaction evidence="1">
        <text>ATP + protein L-histidine = ADP + protein N-phospho-L-histidine.</text>
        <dbReference type="EC" id="2.7.13.3"/>
    </reaction>
</comment>
<evidence type="ECO:0000259" key="11">
    <source>
        <dbReference type="PROSITE" id="PS50109"/>
    </source>
</evidence>
<dbReference type="Gene3D" id="3.30.565.10">
    <property type="entry name" value="Histidine kinase-like ATPase, C-terminal domain"/>
    <property type="match status" value="1"/>
</dbReference>
<dbReference type="AlphaFoldDB" id="A0A917Q678"/>
<keyword evidence="6 10" id="KW-0812">Transmembrane</keyword>
<feature type="domain" description="Histidine kinase" evidence="11">
    <location>
        <begin position="248"/>
        <end position="449"/>
    </location>
</feature>
<dbReference type="InterPro" id="IPR004358">
    <property type="entry name" value="Sig_transdc_His_kin-like_C"/>
</dbReference>
<dbReference type="PROSITE" id="PS50109">
    <property type="entry name" value="HIS_KIN"/>
    <property type="match status" value="1"/>
</dbReference>
<evidence type="ECO:0000256" key="4">
    <source>
        <dbReference type="ARBA" id="ARBA00022553"/>
    </source>
</evidence>
<evidence type="ECO:0000256" key="8">
    <source>
        <dbReference type="ARBA" id="ARBA00022989"/>
    </source>
</evidence>
<dbReference type="SMART" id="SM00387">
    <property type="entry name" value="HATPase_c"/>
    <property type="match status" value="1"/>
</dbReference>
<dbReference type="GO" id="GO:0004673">
    <property type="term" value="F:protein histidine kinase activity"/>
    <property type="evidence" value="ECO:0007669"/>
    <property type="project" value="UniProtKB-EC"/>
</dbReference>